<proteinExistence type="predicted"/>
<dbReference type="PANTHER" id="PTHR35802:SF1">
    <property type="entry name" value="PROTEASE SYNTHASE AND SPORULATION PROTEIN PAI 2"/>
    <property type="match status" value="1"/>
</dbReference>
<dbReference type="InterPro" id="IPR012349">
    <property type="entry name" value="Split_barrel_FMN-bd"/>
</dbReference>
<dbReference type="EMBL" id="DMAI01000122">
    <property type="protein sequence ID" value="HAE47287.1"/>
    <property type="molecule type" value="Genomic_DNA"/>
</dbReference>
<dbReference type="PANTHER" id="PTHR35802">
    <property type="entry name" value="PROTEASE SYNTHASE AND SPORULATION PROTEIN PAI 2"/>
    <property type="match status" value="1"/>
</dbReference>
<organism evidence="1 2">
    <name type="scientific">Tistrella mobilis</name>
    <dbReference type="NCBI Taxonomy" id="171437"/>
    <lineage>
        <taxon>Bacteria</taxon>
        <taxon>Pseudomonadati</taxon>
        <taxon>Pseudomonadota</taxon>
        <taxon>Alphaproteobacteria</taxon>
        <taxon>Geminicoccales</taxon>
        <taxon>Geminicoccaceae</taxon>
        <taxon>Tistrella</taxon>
    </lineage>
</organism>
<dbReference type="PIRSF" id="PIRSF010372">
    <property type="entry name" value="PaiB"/>
    <property type="match status" value="1"/>
</dbReference>
<dbReference type="SUPFAM" id="SSF50475">
    <property type="entry name" value="FMN-binding split barrel"/>
    <property type="match status" value="1"/>
</dbReference>
<dbReference type="AlphaFoldDB" id="A0A3B9IJ07"/>
<evidence type="ECO:0000313" key="1">
    <source>
        <dbReference type="EMBL" id="HAE47287.1"/>
    </source>
</evidence>
<reference evidence="1 2" key="1">
    <citation type="journal article" date="2018" name="Nat. Biotechnol.">
        <title>A standardized bacterial taxonomy based on genome phylogeny substantially revises the tree of life.</title>
        <authorList>
            <person name="Parks D.H."/>
            <person name="Chuvochina M."/>
            <person name="Waite D.W."/>
            <person name="Rinke C."/>
            <person name="Skarshewski A."/>
            <person name="Chaumeil P.A."/>
            <person name="Hugenholtz P."/>
        </authorList>
    </citation>
    <scope>NUCLEOTIDE SEQUENCE [LARGE SCALE GENOMIC DNA]</scope>
    <source>
        <strain evidence="1">UBA8739</strain>
    </source>
</reference>
<dbReference type="Pfam" id="PF04299">
    <property type="entry name" value="FMN_bind_2"/>
    <property type="match status" value="1"/>
</dbReference>
<dbReference type="Gene3D" id="2.30.110.10">
    <property type="entry name" value="Electron Transport, Fmn-binding Protein, Chain A"/>
    <property type="match status" value="1"/>
</dbReference>
<comment type="caution">
    <text evidence="1">The sequence shown here is derived from an EMBL/GenBank/DDBJ whole genome shotgun (WGS) entry which is preliminary data.</text>
</comment>
<name>A0A3B9IJ07_9PROT</name>
<dbReference type="Proteomes" id="UP000257706">
    <property type="component" value="Unassembled WGS sequence"/>
</dbReference>
<evidence type="ECO:0000313" key="2">
    <source>
        <dbReference type="Proteomes" id="UP000257706"/>
    </source>
</evidence>
<protein>
    <submittedName>
        <fullName evidence="1">FMN-binding negative transcriptional regulator</fullName>
    </submittedName>
</protein>
<sequence>MYVPAHYRTDDPAAILGWLTRFPFGTLVTAGTDGVPLATSLPVITEGPVMTEDDAVAADLTGLTIAAHMARRNPHAAALSTGMPALLVVNGPDAYISPAWYESPVNVPTWDYVGLQIRGRLTVIDDRDGLLDLMHRQIAAFEARSATGWTLDAAPEPHVDRLIQGVVGLRIQVERIDCMQKLSQNKPTDRPTIQAALRASGSDYGPVVAGLMDLVK</sequence>
<accession>A0A3B9IJ07</accession>
<dbReference type="InterPro" id="IPR007396">
    <property type="entry name" value="TR_PAI2-type"/>
</dbReference>
<gene>
    <name evidence="1" type="ORF">DCK97_07685</name>
</gene>